<sequence>MNSVICSKLFSFIRHKQGSLHWWFQKFLSIALIPLTLILILDTGFSMSHALNDLSFFSLLDYLFNNHKFLLLSLNILLFWHVKYGLETIIEDYVHGEYAKLWCLFAIRVAIIESMKLLYVCFIVF</sequence>
<evidence type="ECO:0000313" key="9">
    <source>
        <dbReference type="EMBL" id="AGH24106.1"/>
    </source>
</evidence>
<evidence type="ECO:0000256" key="1">
    <source>
        <dbReference type="ARBA" id="ARBA00004370"/>
    </source>
</evidence>
<dbReference type="GO" id="GO:0016020">
    <property type="term" value="C:membrane"/>
    <property type="evidence" value="ECO:0007669"/>
    <property type="project" value="UniProtKB-SubCell"/>
</dbReference>
<keyword evidence="9" id="KW-0496">Mitochondrion</keyword>
<keyword evidence="3 8" id="KW-0812">Transmembrane</keyword>
<dbReference type="Gene3D" id="1.20.1300.10">
    <property type="entry name" value="Fumarate reductase/succinate dehydrogenase, transmembrane subunit"/>
    <property type="match status" value="1"/>
</dbReference>
<evidence type="ECO:0000256" key="3">
    <source>
        <dbReference type="ARBA" id="ARBA00022692"/>
    </source>
</evidence>
<dbReference type="InterPro" id="IPR034804">
    <property type="entry name" value="SQR/QFR_C/D"/>
</dbReference>
<dbReference type="GeneID" id="15333006"/>
<evidence type="ECO:0000256" key="5">
    <source>
        <dbReference type="ARBA" id="ARBA00022989"/>
    </source>
</evidence>
<reference evidence="9" key="2">
    <citation type="journal article" date="2013" name="Genome Biol. Evol.">
        <title>Strikingly bacteria-like and gene-rich mitochondrial genomes throughout jakobid protists.</title>
        <authorList>
            <person name="Burger G."/>
            <person name="Gray M.W."/>
            <person name="Forget L."/>
            <person name="Lang B.F."/>
        </authorList>
    </citation>
    <scope>NUCLEOTIDE SEQUENCE</scope>
    <source>
        <strain evidence="9">ATCC 50695</strain>
    </source>
</reference>
<proteinExistence type="predicted"/>
<dbReference type="InterPro" id="IPR000701">
    <property type="entry name" value="SuccDH_FuR_B_TM-su"/>
</dbReference>
<organism evidence="9">
    <name type="scientific">Jakoba bahamiensis</name>
    <dbReference type="NCBI Taxonomy" id="221721"/>
    <lineage>
        <taxon>Eukaryota</taxon>
        <taxon>Discoba</taxon>
        <taxon>Jakobida</taxon>
        <taxon>Histionina</taxon>
        <taxon>Jakobidae</taxon>
        <taxon>Jakoba</taxon>
    </lineage>
</organism>
<protein>
    <submittedName>
        <fullName evidence="9">Succinate dehydrogenase subunit 4</fullName>
        <ecNumber evidence="9">1.3.5.1</ecNumber>
    </submittedName>
</protein>
<feature type="transmembrane region" description="Helical" evidence="8">
    <location>
        <begin position="102"/>
        <end position="124"/>
    </location>
</feature>
<dbReference type="EC" id="1.3.5.1" evidence="9"/>
<dbReference type="Pfam" id="PF01127">
    <property type="entry name" value="Sdh_cyt"/>
    <property type="match status" value="1"/>
</dbReference>
<dbReference type="GO" id="GO:0008177">
    <property type="term" value="F:succinate dehydrogenase (quinone) activity"/>
    <property type="evidence" value="ECO:0007669"/>
    <property type="project" value="UniProtKB-EC"/>
</dbReference>
<reference evidence="9" key="1">
    <citation type="journal article" date="2006" name="RNA">
        <title>Hybrid E. coli--Mitochondrial ribonuclease P RNAs are catalytically active.</title>
        <authorList>
            <person name="Seif E."/>
            <person name="Cadieux A."/>
            <person name="Lang B.F."/>
        </authorList>
    </citation>
    <scope>NUCLEOTIDE SEQUENCE</scope>
    <source>
        <strain evidence="9">ATCC 50695</strain>
    </source>
</reference>
<dbReference type="EMBL" id="KC353354">
    <property type="protein sequence ID" value="AGH24106.1"/>
    <property type="molecule type" value="Genomic_DNA"/>
</dbReference>
<keyword evidence="4" id="KW-0479">Metal-binding</keyword>
<dbReference type="GO" id="GO:0046872">
    <property type="term" value="F:metal ion binding"/>
    <property type="evidence" value="ECO:0007669"/>
    <property type="project" value="UniProtKB-KW"/>
</dbReference>
<evidence type="ECO:0000256" key="4">
    <source>
        <dbReference type="ARBA" id="ARBA00022723"/>
    </source>
</evidence>
<keyword evidence="9" id="KW-0560">Oxidoreductase</keyword>
<dbReference type="AlphaFoldDB" id="M4Q9Q7"/>
<dbReference type="SUPFAM" id="SSF81343">
    <property type="entry name" value="Fumarate reductase respiratory complex transmembrane subunits"/>
    <property type="match status" value="1"/>
</dbReference>
<evidence type="ECO:0000256" key="7">
    <source>
        <dbReference type="ARBA" id="ARBA00023136"/>
    </source>
</evidence>
<evidence type="ECO:0000256" key="2">
    <source>
        <dbReference type="ARBA" id="ARBA00022617"/>
    </source>
</evidence>
<evidence type="ECO:0000256" key="8">
    <source>
        <dbReference type="SAM" id="Phobius"/>
    </source>
</evidence>
<feature type="transmembrane region" description="Helical" evidence="8">
    <location>
        <begin position="20"/>
        <end position="41"/>
    </location>
</feature>
<keyword evidence="2" id="KW-0349">Heme</keyword>
<comment type="subcellular location">
    <subcellularLocation>
        <location evidence="1">Membrane</location>
    </subcellularLocation>
</comment>
<geneLocation type="mitochondrion" evidence="9"/>
<keyword evidence="7 8" id="KW-0472">Membrane</keyword>
<feature type="transmembrane region" description="Helical" evidence="8">
    <location>
        <begin position="62"/>
        <end position="82"/>
    </location>
</feature>
<keyword evidence="5 8" id="KW-1133">Transmembrane helix</keyword>
<evidence type="ECO:0000256" key="6">
    <source>
        <dbReference type="ARBA" id="ARBA00023004"/>
    </source>
</evidence>
<accession>M4Q9Q7</accession>
<dbReference type="RefSeq" id="YP_007890612.1">
    <property type="nucleotide sequence ID" value="NC_021126.1"/>
</dbReference>
<name>M4Q9Q7_9EUKA</name>
<keyword evidence="6" id="KW-0408">Iron</keyword>
<gene>
    <name evidence="9" type="primary">sdh4</name>
</gene>